<dbReference type="PANTHER" id="PTHR36121">
    <property type="entry name" value="PROTEIN SXY"/>
    <property type="match status" value="1"/>
</dbReference>
<evidence type="ECO:0000313" key="5">
    <source>
        <dbReference type="Proteomes" id="UP000018211"/>
    </source>
</evidence>
<dbReference type="Proteomes" id="UP000018211">
    <property type="component" value="Unassembled WGS sequence"/>
</dbReference>
<dbReference type="SUPFAM" id="SSF159894">
    <property type="entry name" value="YgaC/TfoX-N like"/>
    <property type="match status" value="1"/>
</dbReference>
<dbReference type="RefSeq" id="WP_022610135.1">
    <property type="nucleotide sequence ID" value="NZ_LK391965.1"/>
</dbReference>
<dbReference type="PANTHER" id="PTHR36121:SF1">
    <property type="entry name" value="PROTEIN SXY"/>
    <property type="match status" value="1"/>
</dbReference>
<name>A0AAV2VHN0_9VIBR</name>
<protein>
    <submittedName>
        <fullName evidence="4">DNA transformation protein TfoX</fullName>
    </submittedName>
</protein>
<dbReference type="InterPro" id="IPR007076">
    <property type="entry name" value="TfoX_N"/>
</dbReference>
<dbReference type="AlphaFoldDB" id="A0AAV2VHN0"/>
<keyword evidence="1" id="KW-0175">Coiled coil</keyword>
<dbReference type="PIRSF" id="PIRSF028788">
    <property type="entry name" value="TfoX_Sxy"/>
    <property type="match status" value="1"/>
</dbReference>
<evidence type="ECO:0000259" key="2">
    <source>
        <dbReference type="Pfam" id="PF04993"/>
    </source>
</evidence>
<organism evidence="4 5">
    <name type="scientific">Vibrio nigripulchritudo SOn1</name>
    <dbReference type="NCBI Taxonomy" id="1238450"/>
    <lineage>
        <taxon>Bacteria</taxon>
        <taxon>Pseudomonadati</taxon>
        <taxon>Pseudomonadota</taxon>
        <taxon>Gammaproteobacteria</taxon>
        <taxon>Vibrionales</taxon>
        <taxon>Vibrionaceae</taxon>
        <taxon>Vibrio</taxon>
    </lineage>
</organism>
<evidence type="ECO:0000256" key="1">
    <source>
        <dbReference type="SAM" id="Coils"/>
    </source>
</evidence>
<dbReference type="EMBL" id="CAOF01000008">
    <property type="protein sequence ID" value="CCO44204.1"/>
    <property type="molecule type" value="Genomic_DNA"/>
</dbReference>
<evidence type="ECO:0000259" key="3">
    <source>
        <dbReference type="Pfam" id="PF04994"/>
    </source>
</evidence>
<evidence type="ECO:0000313" key="4">
    <source>
        <dbReference type="EMBL" id="CCO44204.1"/>
    </source>
</evidence>
<dbReference type="Pfam" id="PF04994">
    <property type="entry name" value="TfoX_C"/>
    <property type="match status" value="1"/>
</dbReference>
<reference evidence="4 5" key="1">
    <citation type="journal article" date="2013" name="ISME J.">
        <title>Comparative genomics of pathogenic lineages of Vibrio nigripulchritudo identifies virulence-associated traits.</title>
        <authorList>
            <person name="Goudenege D."/>
            <person name="Labreuche Y."/>
            <person name="Krin E."/>
            <person name="Ansquer D."/>
            <person name="Mangenot S."/>
            <person name="Calteau A."/>
            <person name="Medigue C."/>
            <person name="Mazel D."/>
            <person name="Polz M.F."/>
            <person name="Le Roux F."/>
        </authorList>
    </citation>
    <scope>NUCLEOTIDE SEQUENCE [LARGE SCALE GENOMIC DNA]</scope>
    <source>
        <strain evidence="4 5">SOn1</strain>
    </source>
</reference>
<dbReference type="InterPro" id="IPR026256">
    <property type="entry name" value="TfoX-like_gammaprotbact"/>
</dbReference>
<feature type="coiled-coil region" evidence="1">
    <location>
        <begin position="91"/>
        <end position="118"/>
    </location>
</feature>
<dbReference type="GO" id="GO:0030420">
    <property type="term" value="P:establishment of competence for transformation"/>
    <property type="evidence" value="ECO:0007669"/>
    <property type="project" value="InterPro"/>
</dbReference>
<dbReference type="Pfam" id="PF04993">
    <property type="entry name" value="TfoX_N"/>
    <property type="match status" value="1"/>
</dbReference>
<sequence length="193" mass="22056">MRVSNSEAQSILNRFDMPNKEMISMFGGMTFFSEQTPFACYAKGSLYLRASDKMKKKLDSSGVEPMTYLKKSSNGQHVVKTRYYPIPRDILENENSLLRAAKQACREAKEEKALQARTEVRIKDLPNMQLNTERMLKRVGIHTTSQLREIGAQEAFSKLQCLYEELSSELYFKIEGAIVGKHYLIVKKQSLAA</sequence>
<feature type="domain" description="TfoX C-terminal" evidence="3">
    <location>
        <begin position="121"/>
        <end position="188"/>
    </location>
</feature>
<comment type="caution">
    <text evidence="4">The sequence shown here is derived from an EMBL/GenBank/DDBJ whole genome shotgun (WGS) entry which is preliminary data.</text>
</comment>
<dbReference type="InterPro" id="IPR007077">
    <property type="entry name" value="TfoX_C"/>
</dbReference>
<feature type="domain" description="TfoX N-terminal" evidence="2">
    <location>
        <begin position="24"/>
        <end position="108"/>
    </location>
</feature>
<dbReference type="Gene3D" id="1.10.150.20">
    <property type="entry name" value="5' to 3' exonuclease, C-terminal subdomain"/>
    <property type="match status" value="1"/>
</dbReference>
<gene>
    <name evidence="4" type="ORF">VIBNISOn1_1050030</name>
</gene>
<proteinExistence type="predicted"/>
<accession>A0AAV2VHN0</accession>
<dbReference type="InterPro" id="IPR047525">
    <property type="entry name" value="TfoX-like"/>
</dbReference>
<dbReference type="Gene3D" id="3.30.1460.30">
    <property type="entry name" value="YgaC/TfoX-N like chaperone"/>
    <property type="match status" value="1"/>
</dbReference>